<dbReference type="SUPFAM" id="SSF82649">
    <property type="entry name" value="SufE/NifU"/>
    <property type="match status" value="1"/>
</dbReference>
<dbReference type="AlphaFoldDB" id="A0AAV1CXS3"/>
<organism evidence="3 4">
    <name type="scientific">Oldenlandia corymbosa var. corymbosa</name>
    <dbReference type="NCBI Taxonomy" id="529605"/>
    <lineage>
        <taxon>Eukaryota</taxon>
        <taxon>Viridiplantae</taxon>
        <taxon>Streptophyta</taxon>
        <taxon>Embryophyta</taxon>
        <taxon>Tracheophyta</taxon>
        <taxon>Spermatophyta</taxon>
        <taxon>Magnoliopsida</taxon>
        <taxon>eudicotyledons</taxon>
        <taxon>Gunneridae</taxon>
        <taxon>Pentapetalae</taxon>
        <taxon>asterids</taxon>
        <taxon>lamiids</taxon>
        <taxon>Gentianales</taxon>
        <taxon>Rubiaceae</taxon>
        <taxon>Rubioideae</taxon>
        <taxon>Spermacoceae</taxon>
        <taxon>Hedyotis-Oldenlandia complex</taxon>
        <taxon>Oldenlandia</taxon>
    </lineage>
</organism>
<dbReference type="PANTHER" id="PTHR46230">
    <property type="match status" value="1"/>
</dbReference>
<keyword evidence="4" id="KW-1185">Reference proteome</keyword>
<dbReference type="GO" id="GO:0009507">
    <property type="term" value="C:chloroplast"/>
    <property type="evidence" value="ECO:0007669"/>
    <property type="project" value="TreeGrafter"/>
</dbReference>
<dbReference type="PANTHER" id="PTHR46230:SF3">
    <property type="entry name" value="SUFE-LIKE PROTEIN 1, CHLOROPLASTIC_MITOCHONDRIAL"/>
    <property type="match status" value="1"/>
</dbReference>
<evidence type="ECO:0000259" key="2">
    <source>
        <dbReference type="Pfam" id="PF02657"/>
    </source>
</evidence>
<dbReference type="InterPro" id="IPR003808">
    <property type="entry name" value="Fe-S_metab-assoc_dom"/>
</dbReference>
<dbReference type="Pfam" id="PF02657">
    <property type="entry name" value="SufE"/>
    <property type="match status" value="1"/>
</dbReference>
<proteinExistence type="predicted"/>
<evidence type="ECO:0000313" key="3">
    <source>
        <dbReference type="EMBL" id="CAI9100058.1"/>
    </source>
</evidence>
<feature type="domain" description="Fe-S metabolism associated" evidence="2">
    <location>
        <begin position="83"/>
        <end position="203"/>
    </location>
</feature>
<name>A0AAV1CXS3_OLDCO</name>
<accession>A0AAV1CXS3</accession>
<protein>
    <submittedName>
        <fullName evidence="3">OLC1v1036979C1</fullName>
    </submittedName>
</protein>
<feature type="region of interest" description="Disordered" evidence="1">
    <location>
        <begin position="216"/>
        <end position="238"/>
    </location>
</feature>
<dbReference type="Proteomes" id="UP001161247">
    <property type="component" value="Chromosome 3"/>
</dbReference>
<gene>
    <name evidence="3" type="ORF">OLC1_LOCUS9969</name>
</gene>
<dbReference type="GO" id="GO:0016226">
    <property type="term" value="P:iron-sulfur cluster assembly"/>
    <property type="evidence" value="ECO:0007669"/>
    <property type="project" value="TreeGrafter"/>
</dbReference>
<evidence type="ECO:0000256" key="1">
    <source>
        <dbReference type="SAM" id="MobiDB-lite"/>
    </source>
</evidence>
<reference evidence="3" key="1">
    <citation type="submission" date="2023-03" db="EMBL/GenBank/DDBJ databases">
        <authorList>
            <person name="Julca I."/>
        </authorList>
    </citation>
    <scope>NUCLEOTIDE SEQUENCE</scope>
</reference>
<dbReference type="Gene3D" id="3.90.1010.10">
    <property type="match status" value="1"/>
</dbReference>
<evidence type="ECO:0000313" key="4">
    <source>
        <dbReference type="Proteomes" id="UP001161247"/>
    </source>
</evidence>
<dbReference type="EMBL" id="OX459120">
    <property type="protein sequence ID" value="CAI9100058.1"/>
    <property type="molecule type" value="Genomic_DNA"/>
</dbReference>
<sequence>MPITHSFCLSSVKQIPCPHLAVLGPQKIPHISLVKKPTNYCSFRPITFQRIPTKQTVCSSQGSQSATPEPIEELPPKLQEIVKLFQAVQDPMAKYKQLLFYGSNLKPLDAQYKSCENQVVGCISQIWVRAYIDGDDKNVVFEADSNSLFTKGLAALLVKGLSGRPVEEIVKVSPDFAPMLGLQQKRTRSRNDALSNILKLMQKKALQLYMEAEKFEGNAGNETSEKSRSDENENESSS</sequence>